<dbReference type="SMART" id="SM00530">
    <property type="entry name" value="HTH_XRE"/>
    <property type="match status" value="1"/>
</dbReference>
<dbReference type="InterPro" id="IPR036286">
    <property type="entry name" value="LexA/Signal_pep-like_sf"/>
</dbReference>
<protein>
    <submittedName>
        <fullName evidence="6">Putative HTH-type transcriptional regulator</fullName>
    </submittedName>
</protein>
<evidence type="ECO:0000259" key="5">
    <source>
        <dbReference type="PROSITE" id="PS50943"/>
    </source>
</evidence>
<comment type="caution">
    <text evidence="6">The sequence shown here is derived from an EMBL/GenBank/DDBJ whole genome shotgun (WGS) entry which is preliminary data.</text>
</comment>
<evidence type="ECO:0000313" key="7">
    <source>
        <dbReference type="Proteomes" id="UP000063434"/>
    </source>
</evidence>
<dbReference type="InterPro" id="IPR015927">
    <property type="entry name" value="Peptidase_S24_S26A/B/C"/>
</dbReference>
<evidence type="ECO:0000256" key="4">
    <source>
        <dbReference type="SAM" id="MobiDB-lite"/>
    </source>
</evidence>
<sequence length="277" mass="30795">MEMVNYFQWEYSCEMNKERRQLLDWEREECAALKKAIADFNASRPKDKRLTQDEIAHTVGMSQGTLGSHLNGHRPLTQKLAVSMAEMLGVPIGSFSKRIEDDIGRMASAAGLSHAPAAPDADSRTPPRSFDLNDESGYTGVLQLTARGSTGDGDDNPHVEIRGVMAFKSAWLRANNLNQKNLDVIYANGHSMEPTINDGDVLLVDESKVEPKDGQIFAMQSESKGTIVKRLVKSDFDGWIIRSDNPDKARYGDETLRDGEINEVRIIGRVVWRGGML</sequence>
<keyword evidence="1" id="KW-0805">Transcription regulation</keyword>
<dbReference type="Gene3D" id="2.10.109.10">
    <property type="entry name" value="Umud Fragment, subunit A"/>
    <property type="match status" value="1"/>
</dbReference>
<dbReference type="Gene3D" id="1.10.260.40">
    <property type="entry name" value="lambda repressor-like DNA-binding domains"/>
    <property type="match status" value="1"/>
</dbReference>
<dbReference type="PROSITE" id="PS50943">
    <property type="entry name" value="HTH_CROC1"/>
    <property type="match status" value="1"/>
</dbReference>
<evidence type="ECO:0000256" key="2">
    <source>
        <dbReference type="ARBA" id="ARBA00023125"/>
    </source>
</evidence>
<dbReference type="CDD" id="cd00093">
    <property type="entry name" value="HTH_XRE"/>
    <property type="match status" value="1"/>
</dbReference>
<dbReference type="PANTHER" id="PTHR40661">
    <property type="match status" value="1"/>
</dbReference>
<dbReference type="EMBL" id="LCYC01000003">
    <property type="protein sequence ID" value="KWV84123.1"/>
    <property type="molecule type" value="Genomic_DNA"/>
</dbReference>
<organism evidence="6 7">
    <name type="scientific">Pseudomonas fluorescens</name>
    <dbReference type="NCBI Taxonomy" id="294"/>
    <lineage>
        <taxon>Bacteria</taxon>
        <taxon>Pseudomonadati</taxon>
        <taxon>Pseudomonadota</taxon>
        <taxon>Gammaproteobacteria</taxon>
        <taxon>Pseudomonadales</taxon>
        <taxon>Pseudomonadaceae</taxon>
        <taxon>Pseudomonas</taxon>
    </lineage>
</organism>
<dbReference type="InterPro" id="IPR010982">
    <property type="entry name" value="Lambda_DNA-bd_dom_sf"/>
</dbReference>
<dbReference type="PATRIC" id="fig|294.195.peg.237"/>
<proteinExistence type="predicted"/>
<dbReference type="InterPro" id="IPR039418">
    <property type="entry name" value="LexA-like"/>
</dbReference>
<dbReference type="InterPro" id="IPR001387">
    <property type="entry name" value="Cro/C1-type_HTH"/>
</dbReference>
<feature type="domain" description="HTH cro/C1-type" evidence="5">
    <location>
        <begin position="46"/>
        <end position="95"/>
    </location>
</feature>
<dbReference type="AlphaFoldDB" id="A0A109LAK2"/>
<name>A0A109LAK2_PSEFL</name>
<dbReference type="Pfam" id="PF00717">
    <property type="entry name" value="Peptidase_S24"/>
    <property type="match status" value="1"/>
</dbReference>
<dbReference type="SUPFAM" id="SSF51306">
    <property type="entry name" value="LexA/Signal peptidase"/>
    <property type="match status" value="1"/>
</dbReference>
<keyword evidence="3" id="KW-0804">Transcription</keyword>
<feature type="compositionally biased region" description="Low complexity" evidence="4">
    <location>
        <begin position="111"/>
        <end position="120"/>
    </location>
</feature>
<dbReference type="Proteomes" id="UP000063434">
    <property type="component" value="Unassembled WGS sequence"/>
</dbReference>
<dbReference type="CDD" id="cd06529">
    <property type="entry name" value="S24_LexA-like"/>
    <property type="match status" value="1"/>
</dbReference>
<reference evidence="6 7" key="1">
    <citation type="submission" date="2015-05" db="EMBL/GenBank/DDBJ databases">
        <title>A genomic and transcriptomic approach to investigate the blue pigment phenotype in Pseudomonas fluorescens.</title>
        <authorList>
            <person name="Andreani N.A."/>
            <person name="Cardazzo B."/>
        </authorList>
    </citation>
    <scope>NUCLEOTIDE SEQUENCE [LARGE SCALE GENOMIC DNA]</scope>
    <source>
        <strain evidence="6 7">Ps_40</strain>
    </source>
</reference>
<dbReference type="PANTHER" id="PTHR40661:SF3">
    <property type="entry name" value="FELS-1 PROPHAGE TRANSCRIPTIONAL REGULATOR"/>
    <property type="match status" value="1"/>
</dbReference>
<gene>
    <name evidence="6" type="ORF">PFL603g_00221</name>
</gene>
<dbReference type="Pfam" id="PF01381">
    <property type="entry name" value="HTH_3"/>
    <property type="match status" value="1"/>
</dbReference>
<dbReference type="GO" id="GO:0003677">
    <property type="term" value="F:DNA binding"/>
    <property type="evidence" value="ECO:0007669"/>
    <property type="project" value="UniProtKB-KW"/>
</dbReference>
<accession>A0A109LAK2</accession>
<evidence type="ECO:0000256" key="3">
    <source>
        <dbReference type="ARBA" id="ARBA00023163"/>
    </source>
</evidence>
<dbReference type="SUPFAM" id="SSF47413">
    <property type="entry name" value="lambda repressor-like DNA-binding domains"/>
    <property type="match status" value="1"/>
</dbReference>
<feature type="region of interest" description="Disordered" evidence="4">
    <location>
        <begin position="111"/>
        <end position="136"/>
    </location>
</feature>
<keyword evidence="2" id="KW-0238">DNA-binding</keyword>
<evidence type="ECO:0000313" key="6">
    <source>
        <dbReference type="EMBL" id="KWV84123.1"/>
    </source>
</evidence>
<evidence type="ECO:0000256" key="1">
    <source>
        <dbReference type="ARBA" id="ARBA00023015"/>
    </source>
</evidence>